<evidence type="ECO:0000313" key="2">
    <source>
        <dbReference type="Proteomes" id="UP000238348"/>
    </source>
</evidence>
<proteinExistence type="predicted"/>
<name>A0A2L0FAK7_SORCE</name>
<dbReference type="AlphaFoldDB" id="A0A2L0FAK7"/>
<sequence>MTKYEQVKLSYDASKAAIGQVAEELLHWIYELRDHMAWPEDKWALNRVTGDAHANGLLQRFVVESQPGVGEVLKCQLSLTIEDELPFTVDFFAVGRTDKGLLVVLVGGEQITINKSSPEVFFDKSVEHIRQHARRVAKARRGGAGAAGAGGQPHRTA</sequence>
<dbReference type="EMBL" id="CP012673">
    <property type="protein sequence ID" value="AUX48479.1"/>
    <property type="molecule type" value="Genomic_DNA"/>
</dbReference>
<evidence type="ECO:0000313" key="1">
    <source>
        <dbReference type="EMBL" id="AUX48479.1"/>
    </source>
</evidence>
<protein>
    <submittedName>
        <fullName evidence="1">Uncharacterized protein</fullName>
    </submittedName>
</protein>
<reference evidence="1 2" key="1">
    <citation type="submission" date="2015-09" db="EMBL/GenBank/DDBJ databases">
        <title>Sorangium comparison.</title>
        <authorList>
            <person name="Zaburannyi N."/>
            <person name="Bunk B."/>
            <person name="Overmann J."/>
            <person name="Mueller R."/>
        </authorList>
    </citation>
    <scope>NUCLEOTIDE SEQUENCE [LARGE SCALE GENOMIC DNA]</scope>
    <source>
        <strain evidence="1 2">So ce26</strain>
    </source>
</reference>
<organism evidence="1 2">
    <name type="scientific">Sorangium cellulosum</name>
    <name type="common">Polyangium cellulosum</name>
    <dbReference type="NCBI Taxonomy" id="56"/>
    <lineage>
        <taxon>Bacteria</taxon>
        <taxon>Pseudomonadati</taxon>
        <taxon>Myxococcota</taxon>
        <taxon>Polyangia</taxon>
        <taxon>Polyangiales</taxon>
        <taxon>Polyangiaceae</taxon>
        <taxon>Sorangium</taxon>
    </lineage>
</organism>
<accession>A0A2L0FAK7</accession>
<gene>
    <name evidence="1" type="ORF">SOCE26_100170</name>
</gene>
<dbReference type="OrthoDB" id="5511079at2"/>
<dbReference type="Proteomes" id="UP000238348">
    <property type="component" value="Chromosome"/>
</dbReference>